<proteinExistence type="predicted"/>
<dbReference type="Proteomes" id="UP000276215">
    <property type="component" value="Unassembled WGS sequence"/>
</dbReference>
<dbReference type="STRING" id="1336337.A0A3N4J070"/>
<dbReference type="PROSITE" id="PS50297">
    <property type="entry name" value="ANK_REP_REGION"/>
    <property type="match status" value="2"/>
</dbReference>
<feature type="repeat" description="ANK" evidence="3">
    <location>
        <begin position="36"/>
        <end position="67"/>
    </location>
</feature>
<dbReference type="EMBL" id="ML120488">
    <property type="protein sequence ID" value="RPA91792.1"/>
    <property type="molecule type" value="Genomic_DNA"/>
</dbReference>
<dbReference type="PANTHER" id="PTHR24171:SF9">
    <property type="entry name" value="ANKYRIN REPEAT DOMAIN-CONTAINING PROTEIN 39"/>
    <property type="match status" value="1"/>
</dbReference>
<keyword evidence="1" id="KW-0677">Repeat</keyword>
<feature type="repeat" description="ANK" evidence="3">
    <location>
        <begin position="3"/>
        <end position="35"/>
    </location>
</feature>
<gene>
    <name evidence="4" type="ORF">L873DRAFT_1643688</name>
</gene>
<organism evidence="4 5">
    <name type="scientific">Choiromyces venosus 120613-1</name>
    <dbReference type="NCBI Taxonomy" id="1336337"/>
    <lineage>
        <taxon>Eukaryota</taxon>
        <taxon>Fungi</taxon>
        <taxon>Dikarya</taxon>
        <taxon>Ascomycota</taxon>
        <taxon>Pezizomycotina</taxon>
        <taxon>Pezizomycetes</taxon>
        <taxon>Pezizales</taxon>
        <taxon>Tuberaceae</taxon>
        <taxon>Choiromyces</taxon>
    </lineage>
</organism>
<name>A0A3N4J070_9PEZI</name>
<evidence type="ECO:0000313" key="4">
    <source>
        <dbReference type="EMBL" id="RPA91792.1"/>
    </source>
</evidence>
<accession>A0A3N4J070</accession>
<dbReference type="OrthoDB" id="341259at2759"/>
<dbReference type="SMART" id="SM00248">
    <property type="entry name" value="ANK"/>
    <property type="match status" value="2"/>
</dbReference>
<dbReference type="AlphaFoldDB" id="A0A3N4J070"/>
<sequence>PPQVKTALHYASRNGNASIAKMLLASGANVDAQSHYGWTPLHEAVAGGWTDIITLLLEAGADVNGRC</sequence>
<dbReference type="Gene3D" id="1.25.40.20">
    <property type="entry name" value="Ankyrin repeat-containing domain"/>
    <property type="match status" value="2"/>
</dbReference>
<evidence type="ECO:0000256" key="3">
    <source>
        <dbReference type="PROSITE-ProRule" id="PRU00023"/>
    </source>
</evidence>
<evidence type="ECO:0000313" key="5">
    <source>
        <dbReference type="Proteomes" id="UP000276215"/>
    </source>
</evidence>
<dbReference type="Pfam" id="PF12796">
    <property type="entry name" value="Ank_2"/>
    <property type="match status" value="1"/>
</dbReference>
<keyword evidence="2 3" id="KW-0040">ANK repeat</keyword>
<keyword evidence="5" id="KW-1185">Reference proteome</keyword>
<evidence type="ECO:0000256" key="1">
    <source>
        <dbReference type="ARBA" id="ARBA00022737"/>
    </source>
</evidence>
<dbReference type="PRINTS" id="PR01415">
    <property type="entry name" value="ANKYRIN"/>
</dbReference>
<dbReference type="PANTHER" id="PTHR24171">
    <property type="entry name" value="ANKYRIN REPEAT DOMAIN-CONTAINING PROTEIN 39-RELATED"/>
    <property type="match status" value="1"/>
</dbReference>
<dbReference type="InterPro" id="IPR036770">
    <property type="entry name" value="Ankyrin_rpt-contain_sf"/>
</dbReference>
<evidence type="ECO:0000256" key="2">
    <source>
        <dbReference type="ARBA" id="ARBA00023043"/>
    </source>
</evidence>
<dbReference type="PROSITE" id="PS50088">
    <property type="entry name" value="ANK_REPEAT"/>
    <property type="match status" value="2"/>
</dbReference>
<reference evidence="4 5" key="1">
    <citation type="journal article" date="2018" name="Nat. Ecol. Evol.">
        <title>Pezizomycetes genomes reveal the molecular basis of ectomycorrhizal truffle lifestyle.</title>
        <authorList>
            <person name="Murat C."/>
            <person name="Payen T."/>
            <person name="Noel B."/>
            <person name="Kuo A."/>
            <person name="Morin E."/>
            <person name="Chen J."/>
            <person name="Kohler A."/>
            <person name="Krizsan K."/>
            <person name="Balestrini R."/>
            <person name="Da Silva C."/>
            <person name="Montanini B."/>
            <person name="Hainaut M."/>
            <person name="Levati E."/>
            <person name="Barry K.W."/>
            <person name="Belfiori B."/>
            <person name="Cichocki N."/>
            <person name="Clum A."/>
            <person name="Dockter R.B."/>
            <person name="Fauchery L."/>
            <person name="Guy J."/>
            <person name="Iotti M."/>
            <person name="Le Tacon F."/>
            <person name="Lindquist E.A."/>
            <person name="Lipzen A."/>
            <person name="Malagnac F."/>
            <person name="Mello A."/>
            <person name="Molinier V."/>
            <person name="Miyauchi S."/>
            <person name="Poulain J."/>
            <person name="Riccioni C."/>
            <person name="Rubini A."/>
            <person name="Sitrit Y."/>
            <person name="Splivallo R."/>
            <person name="Traeger S."/>
            <person name="Wang M."/>
            <person name="Zifcakova L."/>
            <person name="Wipf D."/>
            <person name="Zambonelli A."/>
            <person name="Paolocci F."/>
            <person name="Nowrousian M."/>
            <person name="Ottonello S."/>
            <person name="Baldrian P."/>
            <person name="Spatafora J.W."/>
            <person name="Henrissat B."/>
            <person name="Nagy L.G."/>
            <person name="Aury J.M."/>
            <person name="Wincker P."/>
            <person name="Grigoriev I.V."/>
            <person name="Bonfante P."/>
            <person name="Martin F.M."/>
        </authorList>
    </citation>
    <scope>NUCLEOTIDE SEQUENCE [LARGE SCALE GENOMIC DNA]</scope>
    <source>
        <strain evidence="4 5">120613-1</strain>
    </source>
</reference>
<protein>
    <submittedName>
        <fullName evidence="4">Ankyrin</fullName>
    </submittedName>
</protein>
<feature type="non-terminal residue" evidence="4">
    <location>
        <position position="1"/>
    </location>
</feature>
<dbReference type="InterPro" id="IPR002110">
    <property type="entry name" value="Ankyrin_rpt"/>
</dbReference>
<dbReference type="SUPFAM" id="SSF48403">
    <property type="entry name" value="Ankyrin repeat"/>
    <property type="match status" value="1"/>
</dbReference>
<feature type="non-terminal residue" evidence="4">
    <location>
        <position position="67"/>
    </location>
</feature>